<keyword evidence="2" id="KW-0106">Calcium</keyword>
<feature type="region of interest" description="Disordered" evidence="4">
    <location>
        <begin position="500"/>
        <end position="524"/>
    </location>
</feature>
<dbReference type="PRINTS" id="PR00450">
    <property type="entry name" value="RECOVERIN"/>
</dbReference>
<dbReference type="GO" id="GO:0005509">
    <property type="term" value="F:calcium ion binding"/>
    <property type="evidence" value="ECO:0007669"/>
    <property type="project" value="InterPro"/>
</dbReference>
<evidence type="ECO:0000256" key="3">
    <source>
        <dbReference type="ARBA" id="ARBA00023774"/>
    </source>
</evidence>
<feature type="compositionally biased region" description="Basic and acidic residues" evidence="4">
    <location>
        <begin position="425"/>
        <end position="434"/>
    </location>
</feature>
<dbReference type="InterPro" id="IPR018247">
    <property type="entry name" value="EF_Hand_1_Ca_BS"/>
</dbReference>
<dbReference type="AlphaFoldDB" id="A0A7R9XT88"/>
<accession>A0A7R9XT88</accession>
<dbReference type="PANTHER" id="PTHR23056:SF110">
    <property type="entry name" value="CALMODULIN"/>
    <property type="match status" value="1"/>
</dbReference>
<dbReference type="PROSITE" id="PS00018">
    <property type="entry name" value="EF_HAND_1"/>
    <property type="match status" value="2"/>
</dbReference>
<dbReference type="Pfam" id="PF13499">
    <property type="entry name" value="EF-hand_7"/>
    <property type="match status" value="1"/>
</dbReference>
<dbReference type="InterPro" id="IPR002048">
    <property type="entry name" value="EF_hand_dom"/>
</dbReference>
<dbReference type="GO" id="GO:0019900">
    <property type="term" value="F:kinase binding"/>
    <property type="evidence" value="ECO:0007669"/>
    <property type="project" value="InterPro"/>
</dbReference>
<evidence type="ECO:0000313" key="6">
    <source>
        <dbReference type="EMBL" id="CAD8226271.1"/>
    </source>
</evidence>
<reference evidence="6" key="1">
    <citation type="submission" date="2021-01" db="EMBL/GenBank/DDBJ databases">
        <authorList>
            <person name="Corre E."/>
            <person name="Pelletier E."/>
            <person name="Niang G."/>
            <person name="Scheremetjew M."/>
            <person name="Finn R."/>
            <person name="Kale V."/>
            <person name="Holt S."/>
            <person name="Cochrane G."/>
            <person name="Meng A."/>
            <person name="Brown T."/>
            <person name="Cohen L."/>
        </authorList>
    </citation>
    <scope>NUCLEOTIDE SEQUENCE</scope>
    <source>
        <strain evidence="6">Clade-A-BCC118000</strain>
    </source>
</reference>
<evidence type="ECO:0000256" key="1">
    <source>
        <dbReference type="ARBA" id="ARBA00022737"/>
    </source>
</evidence>
<dbReference type="SMART" id="SM00054">
    <property type="entry name" value="EFh"/>
    <property type="match status" value="3"/>
</dbReference>
<feature type="domain" description="EF-hand" evidence="5">
    <location>
        <begin position="98"/>
        <end position="133"/>
    </location>
</feature>
<feature type="region of interest" description="Disordered" evidence="4">
    <location>
        <begin position="271"/>
        <end position="447"/>
    </location>
</feature>
<comment type="similarity">
    <text evidence="3">Belongs to the calcineurin regulatory subunit family.</text>
</comment>
<dbReference type="Pfam" id="PF13202">
    <property type="entry name" value="EF-hand_5"/>
    <property type="match status" value="1"/>
</dbReference>
<keyword evidence="1" id="KW-0677">Repeat</keyword>
<dbReference type="EMBL" id="HBDX01008159">
    <property type="protein sequence ID" value="CAD8226271.1"/>
    <property type="molecule type" value="Transcribed_RNA"/>
</dbReference>
<feature type="compositionally biased region" description="Basic residues" evidence="4">
    <location>
        <begin position="310"/>
        <end position="319"/>
    </location>
</feature>
<dbReference type="CDD" id="cd00051">
    <property type="entry name" value="EFh"/>
    <property type="match status" value="2"/>
</dbReference>
<proteinExistence type="inferred from homology"/>
<feature type="compositionally biased region" description="Polar residues" evidence="4">
    <location>
        <begin position="435"/>
        <end position="445"/>
    </location>
</feature>
<feature type="domain" description="EF-hand" evidence="5">
    <location>
        <begin position="62"/>
        <end position="97"/>
    </location>
</feature>
<dbReference type="PANTHER" id="PTHR23056">
    <property type="entry name" value="CALCINEURIN B"/>
    <property type="match status" value="1"/>
</dbReference>
<dbReference type="Gene3D" id="1.10.238.10">
    <property type="entry name" value="EF-hand"/>
    <property type="match status" value="1"/>
</dbReference>
<protein>
    <recommendedName>
        <fullName evidence="5">EF-hand domain-containing protein</fullName>
    </recommendedName>
</protein>
<evidence type="ECO:0000256" key="2">
    <source>
        <dbReference type="ARBA" id="ARBA00022837"/>
    </source>
</evidence>
<name>A0A7R9XT88_9CHLO</name>
<dbReference type="SUPFAM" id="SSF47473">
    <property type="entry name" value="EF-hand"/>
    <property type="match status" value="1"/>
</dbReference>
<gene>
    <name evidence="6" type="ORF">OLUC0939_LOCUS7012</name>
</gene>
<organism evidence="6">
    <name type="scientific">Ostreococcus sp. 'lucimarinus'</name>
    <dbReference type="NCBI Taxonomy" id="242159"/>
    <lineage>
        <taxon>Eukaryota</taxon>
        <taxon>Viridiplantae</taxon>
        <taxon>Chlorophyta</taxon>
        <taxon>Mamiellophyceae</taxon>
        <taxon>Mamiellales</taxon>
        <taxon>Bathycoccaceae</taxon>
        <taxon>Ostreococcus</taxon>
    </lineage>
</organism>
<feature type="compositionally biased region" description="Basic and acidic residues" evidence="4">
    <location>
        <begin position="320"/>
        <end position="358"/>
    </location>
</feature>
<dbReference type="GO" id="GO:0019722">
    <property type="term" value="P:calcium-mediated signaling"/>
    <property type="evidence" value="ECO:0007669"/>
    <property type="project" value="InterPro"/>
</dbReference>
<dbReference type="InterPro" id="IPR045198">
    <property type="entry name" value="CNBL1-10"/>
</dbReference>
<dbReference type="InterPro" id="IPR011992">
    <property type="entry name" value="EF-hand-dom_pair"/>
</dbReference>
<dbReference type="PROSITE" id="PS50222">
    <property type="entry name" value="EF_HAND_2"/>
    <property type="match status" value="2"/>
</dbReference>
<evidence type="ECO:0000259" key="5">
    <source>
        <dbReference type="PROSITE" id="PS50222"/>
    </source>
</evidence>
<sequence length="524" mass="60567">MGLCSSRSLDAQRVSRMLQENLKLDPASERDLIRSYRLFKKTDSNGDGRIQKSEFARAFKLEQDVFFDRLFSLIDTDESGYIDFREFVIVLGAFQLANATGRVRFAFRLLDLDDSGAISKDEFKACIQASVNMFRHRTKEGRARANVNDWRDKAPRDIYAAYKDLFAQLDSARGQSIMYEDFANICVRYPKLFTPVNYIWTSLRRYAVPAAELCKVIARAGYQGFFYNSMLEQGWPGVKFHAPALKLQERNVYMRSLSNLLRRKGTFMDEEEARMNTVSGSKSRRRSADRELRGGGSAPVVRKPTSPERKAKRSHSSARRLRDDQGVVADDRRYTSRGDLRPYHSSETRREVEQERRFGRAASVATPAQVHARDRRPPPPRPKYCRQFSWGSDDPDSDLGKRELQASNSIDRAYREEYPPDEPDHESWLEDDMRQPSSSNMSSARTFEKQDSIEKIWEALQACPSARAAQHYSPRDYVPDEYYQRLDDGVYFKKNFSAAKSSGTTPPVYQHERRPYYHSTESTF</sequence>
<evidence type="ECO:0000256" key="4">
    <source>
        <dbReference type="SAM" id="MobiDB-lite"/>
    </source>
</evidence>